<keyword evidence="2" id="KW-0472">Membrane</keyword>
<feature type="compositionally biased region" description="Basic and acidic residues" evidence="1">
    <location>
        <begin position="136"/>
        <end position="151"/>
    </location>
</feature>
<dbReference type="EMBL" id="PXXW01000055">
    <property type="protein sequence ID" value="RAN92685.1"/>
    <property type="molecule type" value="Genomic_DNA"/>
</dbReference>
<evidence type="ECO:0000256" key="1">
    <source>
        <dbReference type="SAM" id="MobiDB-lite"/>
    </source>
</evidence>
<evidence type="ECO:0000313" key="3">
    <source>
        <dbReference type="EMBL" id="RAN92685.1"/>
    </source>
</evidence>
<name>A0ABX9CB30_9ACTN</name>
<comment type="caution">
    <text evidence="3">The sequence shown here is derived from an EMBL/GenBank/DDBJ whole genome shotgun (WGS) entry which is preliminary data.</text>
</comment>
<feature type="region of interest" description="Disordered" evidence="1">
    <location>
        <begin position="122"/>
        <end position="170"/>
    </location>
</feature>
<sequence length="170" mass="18202">MGMAAIVAFGHFAYSSIPTPRLIAYSLAALVSACLAATLAVRYLVQKCRRDAWWDGHAACDDPDADSMPLRRIQAELEELTDAVIALADTAGQPRPPQPRARQAGNTYASRAAQNDTVLITRHAEANNPAPSVQVAEREPADPVSEARAEGYAEGYVDGIARRDEGTSPN</sequence>
<reference evidence="3 4" key="1">
    <citation type="submission" date="2018-03" db="EMBL/GenBank/DDBJ databases">
        <title>Genomic framework for the identification of Micromonospora saelicesensis and Micromonospora noduli.</title>
        <authorList>
            <person name="Riesco R."/>
            <person name="Trujillo M.E."/>
        </authorList>
    </citation>
    <scope>NUCLEOTIDE SEQUENCE [LARGE SCALE GENOMIC DNA]</scope>
    <source>
        <strain evidence="3 4">GAR05</strain>
    </source>
</reference>
<accession>A0ABX9CB30</accession>
<keyword evidence="2" id="KW-0812">Transmembrane</keyword>
<evidence type="ECO:0000313" key="4">
    <source>
        <dbReference type="Proteomes" id="UP000249334"/>
    </source>
</evidence>
<feature type="region of interest" description="Disordered" evidence="1">
    <location>
        <begin position="88"/>
        <end position="109"/>
    </location>
</feature>
<organism evidence="3 4">
    <name type="scientific">Micromonospora saelicesensis</name>
    <dbReference type="NCBI Taxonomy" id="285676"/>
    <lineage>
        <taxon>Bacteria</taxon>
        <taxon>Bacillati</taxon>
        <taxon>Actinomycetota</taxon>
        <taxon>Actinomycetes</taxon>
        <taxon>Micromonosporales</taxon>
        <taxon>Micromonosporaceae</taxon>
        <taxon>Micromonospora</taxon>
    </lineage>
</organism>
<feature type="transmembrane region" description="Helical" evidence="2">
    <location>
        <begin position="25"/>
        <end position="45"/>
    </location>
</feature>
<gene>
    <name evidence="3" type="ORF">GAR05_06177</name>
</gene>
<keyword evidence="2" id="KW-1133">Transmembrane helix</keyword>
<evidence type="ECO:0000256" key="2">
    <source>
        <dbReference type="SAM" id="Phobius"/>
    </source>
</evidence>
<feature type="compositionally biased region" description="Basic and acidic residues" evidence="1">
    <location>
        <begin position="160"/>
        <end position="170"/>
    </location>
</feature>
<proteinExistence type="predicted"/>
<dbReference type="Proteomes" id="UP000249334">
    <property type="component" value="Unassembled WGS sequence"/>
</dbReference>
<keyword evidence="4" id="KW-1185">Reference proteome</keyword>
<protein>
    <submittedName>
        <fullName evidence="3">Uncharacterized protein</fullName>
    </submittedName>
</protein>